<organism evidence="1 2">
    <name type="scientific">Pseudotabrizicola algicola</name>
    <dbReference type="NCBI Taxonomy" id="2709381"/>
    <lineage>
        <taxon>Bacteria</taxon>
        <taxon>Pseudomonadati</taxon>
        <taxon>Pseudomonadota</taxon>
        <taxon>Alphaproteobacteria</taxon>
        <taxon>Rhodobacterales</taxon>
        <taxon>Paracoccaceae</taxon>
        <taxon>Pseudotabrizicola</taxon>
    </lineage>
</organism>
<comment type="caution">
    <text evidence="1">The sequence shown here is derived from an EMBL/GenBank/DDBJ whole genome shotgun (WGS) entry which is preliminary data.</text>
</comment>
<evidence type="ECO:0000313" key="1">
    <source>
        <dbReference type="EMBL" id="NEX45176.1"/>
    </source>
</evidence>
<dbReference type="EMBL" id="JAAIKE010000001">
    <property type="protein sequence ID" value="NEX45176.1"/>
    <property type="molecule type" value="Genomic_DNA"/>
</dbReference>
<gene>
    <name evidence="1" type="ORF">G3572_03090</name>
</gene>
<dbReference type="AlphaFoldDB" id="A0A6B3RJ11"/>
<keyword evidence="2" id="KW-1185">Reference proteome</keyword>
<dbReference type="SUPFAM" id="SSF49899">
    <property type="entry name" value="Concanavalin A-like lectins/glucanases"/>
    <property type="match status" value="1"/>
</dbReference>
<reference evidence="1 2" key="1">
    <citation type="submission" date="2020-02" db="EMBL/GenBank/DDBJ databases">
        <title>Rhodobacter algicola sp. nov., isolated from microalga culture.</title>
        <authorList>
            <person name="Park C.-Y."/>
        </authorList>
    </citation>
    <scope>NUCLEOTIDE SEQUENCE [LARGE SCALE GENOMIC DNA]</scope>
    <source>
        <strain evidence="1 2">ETT8</strain>
    </source>
</reference>
<proteinExistence type="predicted"/>
<evidence type="ECO:0000313" key="2">
    <source>
        <dbReference type="Proteomes" id="UP000481421"/>
    </source>
</evidence>
<sequence length="245" mass="25820">MITTNLPFANTSLPVASSFREQILSIPSLLFWFQVNTGLITGGSTPSQLADKKGSAAILTQGTANQRGTVQNNAFGQYPGLLFDGSNDEYLVSGITSPDTNNDFSWCAILAAENVGASTQFASNFAATNVGSFMGLTSTGQMRMRHGSGQLETDYTSLSRAVVVIGKSAGVLRMRLNGGPTLSVGTNNAGSTSTLRIGRLSSGGAQPFKGLMSDFMHFNADLFGDMSKVRMLEKFAARAYGISLA</sequence>
<dbReference type="Proteomes" id="UP000481421">
    <property type="component" value="Unassembled WGS sequence"/>
</dbReference>
<name>A0A6B3RJ11_9RHOB</name>
<dbReference type="RefSeq" id="WP_164609187.1">
    <property type="nucleotide sequence ID" value="NZ_JAAIKE010000001.1"/>
</dbReference>
<protein>
    <submittedName>
        <fullName evidence="1">LamG domain-containing protein</fullName>
    </submittedName>
</protein>
<dbReference type="InterPro" id="IPR013320">
    <property type="entry name" value="ConA-like_dom_sf"/>
</dbReference>
<accession>A0A6B3RJ11</accession>